<comment type="subcellular location">
    <subcellularLocation>
        <location evidence="1">Cell membrane</location>
        <topology evidence="1">Multi-pass membrane protein</topology>
    </subcellularLocation>
</comment>
<evidence type="ECO:0000313" key="7">
    <source>
        <dbReference type="EMBL" id="NDK89800.1"/>
    </source>
</evidence>
<dbReference type="PANTHER" id="PTHR47089:SF1">
    <property type="entry name" value="GUANOSINE ABC TRANSPORTER PERMEASE PROTEIN NUPP"/>
    <property type="match status" value="1"/>
</dbReference>
<keyword evidence="2" id="KW-1003">Cell membrane</keyword>
<evidence type="ECO:0000313" key="8">
    <source>
        <dbReference type="Proteomes" id="UP000466307"/>
    </source>
</evidence>
<keyword evidence="8" id="KW-1185">Reference proteome</keyword>
<organism evidence="7 8">
    <name type="scientific">Gordonia desulfuricans</name>
    <dbReference type="NCBI Taxonomy" id="89051"/>
    <lineage>
        <taxon>Bacteria</taxon>
        <taxon>Bacillati</taxon>
        <taxon>Actinomycetota</taxon>
        <taxon>Actinomycetes</taxon>
        <taxon>Mycobacteriales</taxon>
        <taxon>Gordoniaceae</taxon>
        <taxon>Gordonia</taxon>
    </lineage>
</organism>
<dbReference type="Proteomes" id="UP000466307">
    <property type="component" value="Unassembled WGS sequence"/>
</dbReference>
<evidence type="ECO:0000256" key="3">
    <source>
        <dbReference type="ARBA" id="ARBA00022692"/>
    </source>
</evidence>
<feature type="transmembrane region" description="Helical" evidence="6">
    <location>
        <begin position="202"/>
        <end position="228"/>
    </location>
</feature>
<evidence type="ECO:0000256" key="6">
    <source>
        <dbReference type="SAM" id="Phobius"/>
    </source>
</evidence>
<dbReference type="CDD" id="cd06580">
    <property type="entry name" value="TM_PBP1_transp_TpRbsC_like"/>
    <property type="match status" value="1"/>
</dbReference>
<evidence type="ECO:0000256" key="2">
    <source>
        <dbReference type="ARBA" id="ARBA00022475"/>
    </source>
</evidence>
<dbReference type="PANTHER" id="PTHR47089">
    <property type="entry name" value="ABC TRANSPORTER, PERMEASE PROTEIN"/>
    <property type="match status" value="1"/>
</dbReference>
<proteinExistence type="predicted"/>
<reference evidence="7 8" key="1">
    <citation type="submission" date="2020-01" db="EMBL/GenBank/DDBJ databases">
        <title>Investigation of new actinobacteria for the biodesulphurisation of diesel fuel.</title>
        <authorList>
            <person name="Athi Narayanan S.M."/>
        </authorList>
    </citation>
    <scope>NUCLEOTIDE SEQUENCE [LARGE SCALE GENOMIC DNA]</scope>
    <source>
        <strain evidence="7 8">213E</strain>
    </source>
</reference>
<sequence length="371" mass="37117">MSVFGGVLADRFAAPRSRLHVQAALYVAGGVGVVVALILSSGAYLDTALIGWFDGAFGSSYAATQTIQNATTLTLVALGAAVALRTGVISIGGEGQVIVGAIAATAVASGLGEAVPHPVALVLGVVAGAVGGVLWALPPAFAKWRWNVNEILFTLLMNYVAVAVLAYLLRTSLRDPQSNSSPQSAPIPGSSMLPLLPVPGHLHAGVLLVVAAVAAGLWFHRTGAAFLLDVHRTRPALASRAGLGHGRAILVAFVVSGAAAGAAGWVQLAGVTGRLEPNITAGLGFSAVAVAVLGRFHPIGIVIAAVFYASLGTGSAGVQFATGTTPAAIGTVSQGILLLAAALVGTVMYTARRTPRGAGTPTATPIEEPVG</sequence>
<evidence type="ECO:0000256" key="1">
    <source>
        <dbReference type="ARBA" id="ARBA00004651"/>
    </source>
</evidence>
<feature type="transmembrane region" description="Helical" evidence="6">
    <location>
        <begin position="65"/>
        <end position="84"/>
    </location>
</feature>
<dbReference type="InterPro" id="IPR001851">
    <property type="entry name" value="ABC_transp_permease"/>
</dbReference>
<feature type="transmembrane region" description="Helical" evidence="6">
    <location>
        <begin position="96"/>
        <end position="112"/>
    </location>
</feature>
<dbReference type="GO" id="GO:0005886">
    <property type="term" value="C:plasma membrane"/>
    <property type="evidence" value="ECO:0007669"/>
    <property type="project" value="UniProtKB-SubCell"/>
</dbReference>
<feature type="transmembrane region" description="Helical" evidence="6">
    <location>
        <begin position="278"/>
        <end position="294"/>
    </location>
</feature>
<keyword evidence="3 6" id="KW-0812">Transmembrane</keyword>
<keyword evidence="5 6" id="KW-0472">Membrane</keyword>
<feature type="transmembrane region" description="Helical" evidence="6">
    <location>
        <begin position="149"/>
        <end position="169"/>
    </location>
</feature>
<dbReference type="GO" id="GO:0022857">
    <property type="term" value="F:transmembrane transporter activity"/>
    <property type="evidence" value="ECO:0007669"/>
    <property type="project" value="InterPro"/>
</dbReference>
<feature type="transmembrane region" description="Helical" evidence="6">
    <location>
        <begin position="301"/>
        <end position="321"/>
    </location>
</feature>
<dbReference type="RefSeq" id="WP_059036514.1">
    <property type="nucleotide sequence ID" value="NZ_JAADZU010000024.1"/>
</dbReference>
<protein>
    <submittedName>
        <fullName evidence="7">ABC transporter permease</fullName>
    </submittedName>
</protein>
<accession>A0A7K3LNH3</accession>
<dbReference type="Pfam" id="PF02653">
    <property type="entry name" value="BPD_transp_2"/>
    <property type="match status" value="1"/>
</dbReference>
<dbReference type="AlphaFoldDB" id="A0A7K3LNH3"/>
<evidence type="ECO:0000256" key="4">
    <source>
        <dbReference type="ARBA" id="ARBA00022989"/>
    </source>
</evidence>
<gene>
    <name evidence="7" type="ORF">GYA93_09445</name>
</gene>
<feature type="transmembrane region" description="Helical" evidence="6">
    <location>
        <begin position="23"/>
        <end position="45"/>
    </location>
</feature>
<comment type="caution">
    <text evidence="7">The sequence shown here is derived from an EMBL/GenBank/DDBJ whole genome shotgun (WGS) entry which is preliminary data.</text>
</comment>
<feature type="transmembrane region" description="Helical" evidence="6">
    <location>
        <begin position="248"/>
        <end position="266"/>
    </location>
</feature>
<name>A0A7K3LNH3_9ACTN</name>
<feature type="transmembrane region" description="Helical" evidence="6">
    <location>
        <begin position="118"/>
        <end position="137"/>
    </location>
</feature>
<dbReference type="EMBL" id="JAADZU010000024">
    <property type="protein sequence ID" value="NDK89800.1"/>
    <property type="molecule type" value="Genomic_DNA"/>
</dbReference>
<evidence type="ECO:0000256" key="5">
    <source>
        <dbReference type="ARBA" id="ARBA00023136"/>
    </source>
</evidence>
<keyword evidence="4 6" id="KW-1133">Transmembrane helix</keyword>
<feature type="transmembrane region" description="Helical" evidence="6">
    <location>
        <begin position="327"/>
        <end position="349"/>
    </location>
</feature>